<dbReference type="GO" id="GO:0004411">
    <property type="term" value="F:homogentisate 1,2-dioxygenase activity"/>
    <property type="evidence" value="ECO:0007669"/>
    <property type="project" value="UniProtKB-EC"/>
</dbReference>
<dbReference type="GO" id="GO:0046872">
    <property type="term" value="F:metal ion binding"/>
    <property type="evidence" value="ECO:0007669"/>
    <property type="project" value="UniProtKB-KW"/>
</dbReference>
<feature type="region of interest" description="Disordered" evidence="11">
    <location>
        <begin position="1"/>
        <end position="26"/>
    </location>
</feature>
<reference evidence="13 14" key="1">
    <citation type="journal article" date="2016" name="Genome Biol. Evol.">
        <title>Gene Family Evolution Reflects Adaptation to Soil Environmental Stressors in the Genome of the Collembolan Orchesella cincta.</title>
        <authorList>
            <person name="Faddeeva-Vakhrusheva A."/>
            <person name="Derks M.F."/>
            <person name="Anvar S.Y."/>
            <person name="Agamennone V."/>
            <person name="Suring W."/>
            <person name="Smit S."/>
            <person name="van Straalen N.M."/>
            <person name="Roelofs D."/>
        </authorList>
    </citation>
    <scope>NUCLEOTIDE SEQUENCE [LARGE SCALE GENOMIC DNA]</scope>
    <source>
        <tissue evidence="13">Mixed pool</tissue>
    </source>
</reference>
<evidence type="ECO:0000313" key="14">
    <source>
        <dbReference type="Proteomes" id="UP000094527"/>
    </source>
</evidence>
<dbReference type="EMBL" id="LJIJ01000474">
    <property type="protein sequence ID" value="ODM97083.1"/>
    <property type="molecule type" value="Genomic_DNA"/>
</dbReference>
<dbReference type="InterPro" id="IPR005708">
    <property type="entry name" value="Homogentis_dOase"/>
</dbReference>
<protein>
    <recommendedName>
        <fullName evidence="3">Homogentisate 1,2-dioxygenase</fullName>
        <ecNumber evidence="2">1.13.11.5</ecNumber>
    </recommendedName>
    <alternativeName>
        <fullName evidence="8">Homogentisate oxygenase</fullName>
    </alternativeName>
    <alternativeName>
        <fullName evidence="9">Homogentisic acid oxidase</fullName>
    </alternativeName>
    <alternativeName>
        <fullName evidence="10">Homogentisicase</fullName>
    </alternativeName>
</protein>
<dbReference type="PANTHER" id="PTHR11056:SF0">
    <property type="entry name" value="HOMOGENTISATE 1,2-DIOXYGENASE"/>
    <property type="match status" value="1"/>
</dbReference>
<keyword evidence="14" id="KW-1185">Reference proteome</keyword>
<evidence type="ECO:0000256" key="4">
    <source>
        <dbReference type="ARBA" id="ARBA00022723"/>
    </source>
</evidence>
<keyword evidence="7" id="KW-0408">Iron</keyword>
<comment type="caution">
    <text evidence="13">The sequence shown here is derived from an EMBL/GenBank/DDBJ whole genome shotgun (WGS) entry which is preliminary data.</text>
</comment>
<dbReference type="PANTHER" id="PTHR11056">
    <property type="entry name" value="HOMOGENTISATE 1,2-DIOXYGENASE"/>
    <property type="match status" value="1"/>
</dbReference>
<dbReference type="AlphaFoldDB" id="A0A1D2MVI8"/>
<accession>A0A1D2MVI8</accession>
<sequence>MSGFGSELASEDSRCPNSLPKGQNNPQQCPFGLYAEQLSGTAFTAPRESNKRSWLYRIRPSVVHQPFTPLPIPDEKITGNYSNYVVEPNQTRWLPFPLPKTEGVDFVQGLSTICGAGDVQSRNGVAIYTFACNTSMSHSAFYSSDGDFLIEKGVLHIRTEFGRMQVSPGEICQGMRFAVDVSGPTRGYMLEVFGTHFVLPHLGPIGQMVSANQRLSFSPLLILRLCVGD</sequence>
<evidence type="ECO:0000256" key="10">
    <source>
        <dbReference type="ARBA" id="ARBA00033225"/>
    </source>
</evidence>
<dbReference type="OMA" id="HEMAKES"/>
<evidence type="ECO:0000313" key="13">
    <source>
        <dbReference type="EMBL" id="ODM97083.1"/>
    </source>
</evidence>
<comment type="pathway">
    <text evidence="1">Amino-acid degradation; L-phenylalanine degradation; acetoacetate and fumarate from L-phenylalanine: step 4/6.</text>
</comment>
<dbReference type="InterPro" id="IPR011051">
    <property type="entry name" value="RmlC_Cupin_sf"/>
</dbReference>
<evidence type="ECO:0000256" key="1">
    <source>
        <dbReference type="ARBA" id="ARBA00004704"/>
    </source>
</evidence>
<evidence type="ECO:0000256" key="11">
    <source>
        <dbReference type="SAM" id="MobiDB-lite"/>
    </source>
</evidence>
<dbReference type="GO" id="GO:0006570">
    <property type="term" value="P:tyrosine metabolic process"/>
    <property type="evidence" value="ECO:0007669"/>
    <property type="project" value="InterPro"/>
</dbReference>
<evidence type="ECO:0000256" key="8">
    <source>
        <dbReference type="ARBA" id="ARBA00030235"/>
    </source>
</evidence>
<proteinExistence type="predicted"/>
<evidence type="ECO:0000256" key="9">
    <source>
        <dbReference type="ARBA" id="ARBA00030437"/>
    </source>
</evidence>
<dbReference type="GO" id="GO:0005737">
    <property type="term" value="C:cytoplasm"/>
    <property type="evidence" value="ECO:0007669"/>
    <property type="project" value="TreeGrafter"/>
</dbReference>
<dbReference type="SUPFAM" id="SSF51182">
    <property type="entry name" value="RmlC-like cupins"/>
    <property type="match status" value="1"/>
</dbReference>
<name>A0A1D2MVI8_ORCCI</name>
<evidence type="ECO:0000256" key="2">
    <source>
        <dbReference type="ARBA" id="ARBA00013127"/>
    </source>
</evidence>
<dbReference type="STRING" id="48709.A0A1D2MVI8"/>
<evidence type="ECO:0000256" key="7">
    <source>
        <dbReference type="ARBA" id="ARBA00023004"/>
    </source>
</evidence>
<feature type="domain" description="Homogentisate 1,2-dioxygenase N-terminal" evidence="12">
    <location>
        <begin position="1"/>
        <end position="215"/>
    </location>
</feature>
<dbReference type="Proteomes" id="UP000094527">
    <property type="component" value="Unassembled WGS sequence"/>
</dbReference>
<keyword evidence="5 13" id="KW-0223">Dioxygenase</keyword>
<evidence type="ECO:0000256" key="6">
    <source>
        <dbReference type="ARBA" id="ARBA00023002"/>
    </source>
</evidence>
<dbReference type="UniPathway" id="UPA00139">
    <property type="reaction ID" value="UER00339"/>
</dbReference>
<keyword evidence="6" id="KW-0560">Oxidoreductase</keyword>
<dbReference type="CDD" id="cd07000">
    <property type="entry name" value="cupin_HGO_N"/>
    <property type="match status" value="1"/>
</dbReference>
<organism evidence="13 14">
    <name type="scientific">Orchesella cincta</name>
    <name type="common">Springtail</name>
    <name type="synonym">Podura cincta</name>
    <dbReference type="NCBI Taxonomy" id="48709"/>
    <lineage>
        <taxon>Eukaryota</taxon>
        <taxon>Metazoa</taxon>
        <taxon>Ecdysozoa</taxon>
        <taxon>Arthropoda</taxon>
        <taxon>Hexapoda</taxon>
        <taxon>Collembola</taxon>
        <taxon>Entomobryomorpha</taxon>
        <taxon>Entomobryoidea</taxon>
        <taxon>Orchesellidae</taxon>
        <taxon>Orchesellinae</taxon>
        <taxon>Orchesella</taxon>
    </lineage>
</organism>
<dbReference type="OrthoDB" id="1689029at2759"/>
<evidence type="ECO:0000259" key="12">
    <source>
        <dbReference type="Pfam" id="PF20510"/>
    </source>
</evidence>
<keyword evidence="4" id="KW-0479">Metal-binding</keyword>
<dbReference type="EC" id="1.13.11.5" evidence="2"/>
<dbReference type="Pfam" id="PF20510">
    <property type="entry name" value="HgmA_N"/>
    <property type="match status" value="1"/>
</dbReference>
<evidence type="ECO:0000256" key="3">
    <source>
        <dbReference type="ARBA" id="ARBA00018757"/>
    </source>
</evidence>
<dbReference type="GO" id="GO:0006559">
    <property type="term" value="P:L-phenylalanine catabolic process"/>
    <property type="evidence" value="ECO:0007669"/>
    <property type="project" value="UniProtKB-UniPathway"/>
</dbReference>
<dbReference type="InterPro" id="IPR046452">
    <property type="entry name" value="HgmA_N"/>
</dbReference>
<gene>
    <name evidence="13" type="ORF">Ocin01_09606</name>
</gene>
<evidence type="ECO:0000256" key="5">
    <source>
        <dbReference type="ARBA" id="ARBA00022964"/>
    </source>
</evidence>